<dbReference type="PANTHER" id="PTHR11469">
    <property type="entry name" value="GLUCOSE-6-PHOSPHATE ISOMERASE"/>
    <property type="match status" value="1"/>
</dbReference>
<dbReference type="GO" id="GO:0097367">
    <property type="term" value="F:carbohydrate derivative binding"/>
    <property type="evidence" value="ECO:0007669"/>
    <property type="project" value="InterPro"/>
</dbReference>
<evidence type="ECO:0000256" key="1">
    <source>
        <dbReference type="ARBA" id="ARBA00022432"/>
    </source>
</evidence>
<dbReference type="SUPFAM" id="SSF53697">
    <property type="entry name" value="SIS domain"/>
    <property type="match status" value="1"/>
</dbReference>
<dbReference type="GO" id="GO:0051156">
    <property type="term" value="P:glucose 6-phosphate metabolic process"/>
    <property type="evidence" value="ECO:0007669"/>
    <property type="project" value="TreeGrafter"/>
</dbReference>
<keyword evidence="3" id="KW-0413">Isomerase</keyword>
<evidence type="ECO:0008006" key="5">
    <source>
        <dbReference type="Google" id="ProtNLM"/>
    </source>
</evidence>
<evidence type="ECO:0000256" key="2">
    <source>
        <dbReference type="ARBA" id="ARBA00023152"/>
    </source>
</evidence>
<organism evidence="4">
    <name type="scientific">marine metagenome</name>
    <dbReference type="NCBI Taxonomy" id="408172"/>
    <lineage>
        <taxon>unclassified sequences</taxon>
        <taxon>metagenomes</taxon>
        <taxon>ecological metagenomes</taxon>
    </lineage>
</organism>
<dbReference type="InterPro" id="IPR046348">
    <property type="entry name" value="SIS_dom_sf"/>
</dbReference>
<sequence length="201" mass="22480">MTILQTTFHNIDFTHNIVLPKNNDKIISHIQKTLSNLSSLNIVQNKKLLEQTIKQVTKFIQKKNNFMIFGTGGSNLGAKALINILQNSEDNHIIFHDNIDPINFKYSIDKINLNATGFIIVSKSGSTPETLSQFASLIEIFDQKNSLDTLYKNCLIITEDNPSPLSKIAHTNKITLIKHENDIGGRYSIFSNVGMVPAIIA</sequence>
<dbReference type="PROSITE" id="PS51463">
    <property type="entry name" value="P_GLUCOSE_ISOMERASE_3"/>
    <property type="match status" value="1"/>
</dbReference>
<proteinExistence type="predicted"/>
<accession>A0A383DFU0</accession>
<dbReference type="GO" id="GO:0006096">
    <property type="term" value="P:glycolytic process"/>
    <property type="evidence" value="ECO:0007669"/>
    <property type="project" value="UniProtKB-KW"/>
</dbReference>
<keyword evidence="1" id="KW-0312">Gluconeogenesis</keyword>
<dbReference type="Pfam" id="PF00342">
    <property type="entry name" value="PGI"/>
    <property type="match status" value="1"/>
</dbReference>
<dbReference type="EMBL" id="UINC01216824">
    <property type="protein sequence ID" value="SVE43125.1"/>
    <property type="molecule type" value="Genomic_DNA"/>
</dbReference>
<dbReference type="InterPro" id="IPR001672">
    <property type="entry name" value="G6P_Isomerase"/>
</dbReference>
<keyword evidence="2" id="KW-0324">Glycolysis</keyword>
<evidence type="ECO:0000313" key="4">
    <source>
        <dbReference type="EMBL" id="SVE43125.1"/>
    </source>
</evidence>
<name>A0A383DFU0_9ZZZZ</name>
<evidence type="ECO:0000256" key="3">
    <source>
        <dbReference type="ARBA" id="ARBA00023235"/>
    </source>
</evidence>
<dbReference type="AlphaFoldDB" id="A0A383DFU0"/>
<dbReference type="Gene3D" id="3.40.50.10490">
    <property type="entry name" value="Glucose-6-phosphate isomerase like protein, domain 1"/>
    <property type="match status" value="1"/>
</dbReference>
<dbReference type="GO" id="GO:0006094">
    <property type="term" value="P:gluconeogenesis"/>
    <property type="evidence" value="ECO:0007669"/>
    <property type="project" value="UniProtKB-KW"/>
</dbReference>
<gene>
    <name evidence="4" type="ORF">METZ01_LOCUS495979</name>
</gene>
<reference evidence="4" key="1">
    <citation type="submission" date="2018-05" db="EMBL/GenBank/DDBJ databases">
        <authorList>
            <person name="Lanie J.A."/>
            <person name="Ng W.-L."/>
            <person name="Kazmierczak K.M."/>
            <person name="Andrzejewski T.M."/>
            <person name="Davidsen T.M."/>
            <person name="Wayne K.J."/>
            <person name="Tettelin H."/>
            <person name="Glass J.I."/>
            <person name="Rusch D."/>
            <person name="Podicherti R."/>
            <person name="Tsui H.-C.T."/>
            <person name="Winkler M.E."/>
        </authorList>
    </citation>
    <scope>NUCLEOTIDE SEQUENCE</scope>
</reference>
<dbReference type="GO" id="GO:0048029">
    <property type="term" value="F:monosaccharide binding"/>
    <property type="evidence" value="ECO:0007669"/>
    <property type="project" value="TreeGrafter"/>
</dbReference>
<dbReference type="PANTHER" id="PTHR11469:SF1">
    <property type="entry name" value="GLUCOSE-6-PHOSPHATE ISOMERASE"/>
    <property type="match status" value="1"/>
</dbReference>
<dbReference type="GO" id="GO:0004347">
    <property type="term" value="F:glucose-6-phosphate isomerase activity"/>
    <property type="evidence" value="ECO:0007669"/>
    <property type="project" value="InterPro"/>
</dbReference>
<protein>
    <recommendedName>
        <fullName evidence="5">SIS domain-containing protein</fullName>
    </recommendedName>
</protein>
<feature type="non-terminal residue" evidence="4">
    <location>
        <position position="201"/>
    </location>
</feature>
<dbReference type="GO" id="GO:0005829">
    <property type="term" value="C:cytosol"/>
    <property type="evidence" value="ECO:0007669"/>
    <property type="project" value="TreeGrafter"/>
</dbReference>